<dbReference type="OrthoDB" id="343907at2759"/>
<reference evidence="1" key="1">
    <citation type="submission" date="2020-11" db="EMBL/GenBank/DDBJ databases">
        <authorList>
            <person name="Tran Van P."/>
        </authorList>
    </citation>
    <scope>NUCLEOTIDE SEQUENCE</scope>
</reference>
<protein>
    <submittedName>
        <fullName evidence="1">Uncharacterized protein</fullName>
    </submittedName>
</protein>
<gene>
    <name evidence="1" type="ORF">CTOB1V02_LOCUS6786</name>
</gene>
<dbReference type="Pfam" id="PF08923">
    <property type="entry name" value="MAPKK1_Int"/>
    <property type="match status" value="1"/>
</dbReference>
<dbReference type="InterPro" id="IPR015019">
    <property type="entry name" value="LAMTOR3"/>
</dbReference>
<dbReference type="SUPFAM" id="SSF103196">
    <property type="entry name" value="Roadblock/LC7 domain"/>
    <property type="match status" value="1"/>
</dbReference>
<proteinExistence type="predicted"/>
<dbReference type="GO" id="GO:0032006">
    <property type="term" value="P:regulation of TOR signaling"/>
    <property type="evidence" value="ECO:0007669"/>
    <property type="project" value="InterPro"/>
</dbReference>
<dbReference type="Gene3D" id="3.30.450.30">
    <property type="entry name" value="Dynein light chain 2a, cytoplasmic"/>
    <property type="match status" value="1"/>
</dbReference>
<name>A0A7R8ZLA9_9CRUS</name>
<dbReference type="EMBL" id="OB661761">
    <property type="protein sequence ID" value="CAD7228908.1"/>
    <property type="molecule type" value="Genomic_DNA"/>
</dbReference>
<accession>A0A7R8ZLA9</accession>
<feature type="non-terminal residue" evidence="1">
    <location>
        <position position="1"/>
    </location>
</feature>
<sequence length="283" mass="30844">MVTVATDSCPEQALRPSYLSTFGAASDQCGKVGMGSNKSMLVQYKKFLLLPEENTLSACSGEHRCRDVFHVNVLMSHEKTQVESGTVCLKTNSPPVQSPRTSAETDVSWTLAMCHSTEPLLQKESIQLQDMPTMTRPVGDETEPENITKNTCMSPRSEEFFTPQDRVISSPSLSVVQSEVFLTPSASATVVPMCSPKTTAGETGACLNRSPADASENSTPTLVVQSPSSTRINAEIYQENSVAMSETSRERGNFAVTLKGEWSEEALLRTVSEAEERDFEAKE</sequence>
<evidence type="ECO:0000313" key="1">
    <source>
        <dbReference type="EMBL" id="CAD7228908.1"/>
    </source>
</evidence>
<organism evidence="1">
    <name type="scientific">Cyprideis torosa</name>
    <dbReference type="NCBI Taxonomy" id="163714"/>
    <lineage>
        <taxon>Eukaryota</taxon>
        <taxon>Metazoa</taxon>
        <taxon>Ecdysozoa</taxon>
        <taxon>Arthropoda</taxon>
        <taxon>Crustacea</taxon>
        <taxon>Oligostraca</taxon>
        <taxon>Ostracoda</taxon>
        <taxon>Podocopa</taxon>
        <taxon>Podocopida</taxon>
        <taxon>Cytherocopina</taxon>
        <taxon>Cytheroidea</taxon>
        <taxon>Cytherideidae</taxon>
        <taxon>Cyprideis</taxon>
    </lineage>
</organism>
<dbReference type="AlphaFoldDB" id="A0A7R8ZLA9"/>